<comment type="caution">
    <text evidence="3">The sequence shown here is derived from an EMBL/GenBank/DDBJ whole genome shotgun (WGS) entry which is preliminary data.</text>
</comment>
<keyword evidence="2" id="KW-0378">Hydrolase</keyword>
<dbReference type="PANTHER" id="PTHR16222:SF24">
    <property type="entry name" value="ADP-RIBOSYLHYDROLASE ARH3"/>
    <property type="match status" value="1"/>
</dbReference>
<accession>A0ABP8UR28</accession>
<dbReference type="EMBL" id="BAABHK010000021">
    <property type="protein sequence ID" value="GAA4637966.1"/>
    <property type="molecule type" value="Genomic_DNA"/>
</dbReference>
<name>A0ABP8UR28_9ACTN</name>
<evidence type="ECO:0000256" key="2">
    <source>
        <dbReference type="ARBA" id="ARBA00022801"/>
    </source>
</evidence>
<evidence type="ECO:0000313" key="4">
    <source>
        <dbReference type="Proteomes" id="UP001501442"/>
    </source>
</evidence>
<dbReference type="InterPro" id="IPR005502">
    <property type="entry name" value="Ribosyl_crysJ1"/>
</dbReference>
<dbReference type="PANTHER" id="PTHR16222">
    <property type="entry name" value="ADP-RIBOSYLGLYCOHYDROLASE"/>
    <property type="match status" value="1"/>
</dbReference>
<reference evidence="4" key="1">
    <citation type="journal article" date="2019" name="Int. J. Syst. Evol. Microbiol.">
        <title>The Global Catalogue of Microorganisms (GCM) 10K type strain sequencing project: providing services to taxonomists for standard genome sequencing and annotation.</title>
        <authorList>
            <consortium name="The Broad Institute Genomics Platform"/>
            <consortium name="The Broad Institute Genome Sequencing Center for Infectious Disease"/>
            <person name="Wu L."/>
            <person name="Ma J."/>
        </authorList>
    </citation>
    <scope>NUCLEOTIDE SEQUENCE [LARGE SCALE GENOMIC DNA]</scope>
    <source>
        <strain evidence="4">JCM 17939</strain>
    </source>
</reference>
<dbReference type="RefSeq" id="WP_345441213.1">
    <property type="nucleotide sequence ID" value="NZ_BAABHK010000021.1"/>
</dbReference>
<dbReference type="InterPro" id="IPR036705">
    <property type="entry name" value="Ribosyl_crysJ1_sf"/>
</dbReference>
<evidence type="ECO:0008006" key="5">
    <source>
        <dbReference type="Google" id="ProtNLM"/>
    </source>
</evidence>
<proteinExistence type="inferred from homology"/>
<dbReference type="Gene3D" id="1.10.4080.10">
    <property type="entry name" value="ADP-ribosylation/Crystallin J1"/>
    <property type="match status" value="1"/>
</dbReference>
<evidence type="ECO:0000313" key="3">
    <source>
        <dbReference type="EMBL" id="GAA4637966.1"/>
    </source>
</evidence>
<protein>
    <recommendedName>
        <fullName evidence="5">ADP-ribosylglycohydrolase</fullName>
    </recommendedName>
</protein>
<dbReference type="InterPro" id="IPR050792">
    <property type="entry name" value="ADP-ribosylglycohydrolase"/>
</dbReference>
<dbReference type="SUPFAM" id="SSF101478">
    <property type="entry name" value="ADP-ribosylglycohydrolase"/>
    <property type="match status" value="1"/>
</dbReference>
<keyword evidence="4" id="KW-1185">Reference proteome</keyword>
<organism evidence="3 4">
    <name type="scientific">Actinoallomurus vinaceus</name>
    <dbReference type="NCBI Taxonomy" id="1080074"/>
    <lineage>
        <taxon>Bacteria</taxon>
        <taxon>Bacillati</taxon>
        <taxon>Actinomycetota</taxon>
        <taxon>Actinomycetes</taxon>
        <taxon>Streptosporangiales</taxon>
        <taxon>Thermomonosporaceae</taxon>
        <taxon>Actinoallomurus</taxon>
    </lineage>
</organism>
<sequence length="382" mass="39726">MTFPDPDRMLGCLLGGAIGDALGAPIEGRPIAEIRATYGEAGLAEYSDARVRAGAVTDDTQMTLFTAEALIQASIRERGKGIGGAAPGLLQAAYLRWLRTQGEEIPEQGIETGSRLFAQPEMHQRRGPGRTCQSALHTIAARRRPYVPLGSLEEPINDSKGCGGVMRAAPAGFPFSPRVPAGAAECRRAAFAMGARSAALTHGHPSGYLSAGVLAATVWGLLRGADLADALDAARTELETYEGHEETSASLNAAVALAREGDALTPERLETLGGGWTGEEALAIGVCAALAVRDGEPVDVVRRALRLAVNHSGDSDSTGSICGNLLGARYGTAALPGHWQSGVELRPIIIQVAADAALEFGPNAPTDPETGDVPMNWHARGA</sequence>
<dbReference type="Pfam" id="PF03747">
    <property type="entry name" value="ADP_ribosyl_GH"/>
    <property type="match status" value="1"/>
</dbReference>
<comment type="similarity">
    <text evidence="1">Belongs to the ADP-ribosylglycohydrolase family.</text>
</comment>
<gene>
    <name evidence="3" type="ORF">GCM10023196_093860</name>
</gene>
<evidence type="ECO:0000256" key="1">
    <source>
        <dbReference type="ARBA" id="ARBA00010702"/>
    </source>
</evidence>
<dbReference type="Proteomes" id="UP001501442">
    <property type="component" value="Unassembled WGS sequence"/>
</dbReference>